<dbReference type="InterPro" id="IPR001130">
    <property type="entry name" value="TatD-like"/>
</dbReference>
<accession>A0AA36MA97</accession>
<organism evidence="4 5">
    <name type="scientific">Cylicocyclus nassatus</name>
    <name type="common">Nematode worm</name>
    <dbReference type="NCBI Taxonomy" id="53992"/>
    <lineage>
        <taxon>Eukaryota</taxon>
        <taxon>Metazoa</taxon>
        <taxon>Ecdysozoa</taxon>
        <taxon>Nematoda</taxon>
        <taxon>Chromadorea</taxon>
        <taxon>Rhabditida</taxon>
        <taxon>Rhabditina</taxon>
        <taxon>Rhabditomorpha</taxon>
        <taxon>Strongyloidea</taxon>
        <taxon>Strongylidae</taxon>
        <taxon>Cylicocyclus</taxon>
    </lineage>
</organism>
<dbReference type="EMBL" id="CATQJL010000305">
    <property type="protein sequence ID" value="CAJ0603183.1"/>
    <property type="molecule type" value="Genomic_DNA"/>
</dbReference>
<dbReference type="SUPFAM" id="SSF51556">
    <property type="entry name" value="Metallo-dependent hydrolases"/>
    <property type="match status" value="1"/>
</dbReference>
<feature type="region of interest" description="Disordered" evidence="3">
    <location>
        <begin position="97"/>
        <end position="169"/>
    </location>
</feature>
<dbReference type="GO" id="GO:0016788">
    <property type="term" value="F:hydrolase activity, acting on ester bonds"/>
    <property type="evidence" value="ECO:0007669"/>
    <property type="project" value="InterPro"/>
</dbReference>
<reference evidence="4" key="1">
    <citation type="submission" date="2023-07" db="EMBL/GenBank/DDBJ databases">
        <authorList>
            <consortium name="CYATHOMIX"/>
        </authorList>
    </citation>
    <scope>NUCLEOTIDE SEQUENCE</scope>
    <source>
        <strain evidence="4">N/A</strain>
    </source>
</reference>
<dbReference type="CDD" id="cd01310">
    <property type="entry name" value="TatD_DNAse"/>
    <property type="match status" value="1"/>
</dbReference>
<keyword evidence="5" id="KW-1185">Reference proteome</keyword>
<dbReference type="PANTHER" id="PTHR46363:SF1">
    <property type="entry name" value="DEOXYRIBONUCLEASE TATDN2-RELATED"/>
    <property type="match status" value="1"/>
</dbReference>
<keyword evidence="2" id="KW-0378">Hydrolase</keyword>
<protein>
    <submittedName>
        <fullName evidence="4">Uncharacterized protein</fullName>
    </submittedName>
</protein>
<feature type="compositionally biased region" description="Basic and acidic residues" evidence="3">
    <location>
        <begin position="139"/>
        <end position="154"/>
    </location>
</feature>
<dbReference type="PANTHER" id="PTHR46363">
    <property type="entry name" value="DEOXYRIBONUCLEASE TATDN2-RELATED"/>
    <property type="match status" value="1"/>
</dbReference>
<evidence type="ECO:0000256" key="1">
    <source>
        <dbReference type="ARBA" id="ARBA00009275"/>
    </source>
</evidence>
<evidence type="ECO:0000313" key="4">
    <source>
        <dbReference type="EMBL" id="CAJ0603183.1"/>
    </source>
</evidence>
<sequence>MPSEGYMPKWFRDGVYDDDEGKVLWCSQKSHRSKRKRKTASTSLRPVFALADDSAALPWNANRRVEQQTIVRYQPEDWTLDFSLEGMTSASELEFDIDLPSPEPSEKMSGLSCSSENSDKSRSRRKEGRPLYVPPARRRSGDSIGKEGASHDSPKSPNIEIGPTRKNHTLLGKQDNLVCSTNMLAKLSADTNNDEPSSVHGGDAQQKEKKLSGDELLPRPLLVKVKEERIHPDSPPSTSESKCQIAVASPVKAPSMRKGLCTTRLNGRIGHAERKEHTYENIRSDVHNYYIDSHCHLDFIFKKYGSGGLDEWLRSEPAIMHDKFLGCIPNFIEPSLFVRDERNSNLYDMDWILEQLNSKYVLGAAYGCHPHYADTYRDSIYDKLNELLEDRHRSKILAIGECGLDYMKSEVDSSVQVEVFNAQLAQAKNFEVPLVIHCRSGPRGPGNAEDICLSTMKAIGLPRFHNIHRHCFTENWEVARRWMDAFDNVYFGFTNVVASWEQSAPDKYDVLKRLPLRRILLETDSPYFRPRQYSPSMTNDCDKFALPPMAVNVAFIIAKAKNMDVNDVIRETSLNVKQMYCIKTKLPIDEQC</sequence>
<gene>
    <name evidence="4" type="ORF">CYNAS_LOCUS15166</name>
</gene>
<dbReference type="Pfam" id="PF01026">
    <property type="entry name" value="TatD_DNase"/>
    <property type="match status" value="1"/>
</dbReference>
<feature type="region of interest" description="Disordered" evidence="3">
    <location>
        <begin position="189"/>
        <end position="217"/>
    </location>
</feature>
<evidence type="ECO:0000313" key="5">
    <source>
        <dbReference type="Proteomes" id="UP001176961"/>
    </source>
</evidence>
<evidence type="ECO:0000256" key="3">
    <source>
        <dbReference type="SAM" id="MobiDB-lite"/>
    </source>
</evidence>
<dbReference type="InterPro" id="IPR018228">
    <property type="entry name" value="DNase_TatD-rel_CS"/>
</dbReference>
<dbReference type="AlphaFoldDB" id="A0AA36MA97"/>
<dbReference type="PROSITE" id="PS01091">
    <property type="entry name" value="TATD_3"/>
    <property type="match status" value="1"/>
</dbReference>
<comment type="caution">
    <text evidence="4">The sequence shown here is derived from an EMBL/GenBank/DDBJ whole genome shotgun (WGS) entry which is preliminary data.</text>
</comment>
<proteinExistence type="inferred from homology"/>
<dbReference type="InterPro" id="IPR032466">
    <property type="entry name" value="Metal_Hydrolase"/>
</dbReference>
<dbReference type="Proteomes" id="UP001176961">
    <property type="component" value="Unassembled WGS sequence"/>
</dbReference>
<name>A0AA36MA97_CYLNA</name>
<dbReference type="PROSITE" id="PS01137">
    <property type="entry name" value="TATD_1"/>
    <property type="match status" value="1"/>
</dbReference>
<feature type="compositionally biased region" description="Basic and acidic residues" evidence="3">
    <location>
        <begin position="205"/>
        <end position="217"/>
    </location>
</feature>
<comment type="similarity">
    <text evidence="1">Belongs to the metallo-dependent hydrolases superfamily. TatD-type hydrolase family.</text>
</comment>
<evidence type="ECO:0000256" key="2">
    <source>
        <dbReference type="ARBA" id="ARBA00022801"/>
    </source>
</evidence>
<dbReference type="Gene3D" id="3.20.20.140">
    <property type="entry name" value="Metal-dependent hydrolases"/>
    <property type="match status" value="1"/>
</dbReference>